<organism evidence="3 4">
    <name type="scientific">Prauserella alba</name>
    <dbReference type="NCBI Taxonomy" id="176898"/>
    <lineage>
        <taxon>Bacteria</taxon>
        <taxon>Bacillati</taxon>
        <taxon>Actinomycetota</taxon>
        <taxon>Actinomycetes</taxon>
        <taxon>Pseudonocardiales</taxon>
        <taxon>Pseudonocardiaceae</taxon>
        <taxon>Prauserella</taxon>
    </lineage>
</organism>
<reference evidence="4" key="1">
    <citation type="journal article" date="2019" name="Int. J. Syst. Evol. Microbiol.">
        <title>The Global Catalogue of Microorganisms (GCM) 10K type strain sequencing project: providing services to taxonomists for standard genome sequencing and annotation.</title>
        <authorList>
            <consortium name="The Broad Institute Genomics Platform"/>
            <consortium name="The Broad Institute Genome Sequencing Center for Infectious Disease"/>
            <person name="Wu L."/>
            <person name="Ma J."/>
        </authorList>
    </citation>
    <scope>NUCLEOTIDE SEQUENCE [LARGE SCALE GENOMIC DNA]</scope>
    <source>
        <strain evidence="4">JCM 13022</strain>
    </source>
</reference>
<dbReference type="EMBL" id="BAAALM010000015">
    <property type="protein sequence ID" value="GAA1213589.1"/>
    <property type="molecule type" value="Genomic_DNA"/>
</dbReference>
<feature type="compositionally biased region" description="Basic residues" evidence="1">
    <location>
        <begin position="28"/>
        <end position="39"/>
    </location>
</feature>
<keyword evidence="4" id="KW-1185">Reference proteome</keyword>
<evidence type="ECO:0000256" key="2">
    <source>
        <dbReference type="SAM" id="Phobius"/>
    </source>
</evidence>
<sequence>MSVTVWIWVLVGLVPVVVVVAVLVTRHSHRSRSGSHPRHMPPPSGPPQPPPAGQPFPAGRPFPGGQPPTGQPPAAPDPVSMAAAAPAMPLEHPMQSYDGLRDCRVSFDDRALRWSLRASSRMIRFTMGTGEIRLSQITGIRIVDIQKGAQPQLNPNIQVPPGPAVAVATPQGEACFAVENPQLFAAQLDARLRALGLPAWIR</sequence>
<dbReference type="RefSeq" id="WP_253857804.1">
    <property type="nucleotide sequence ID" value="NZ_BAAALM010000015.1"/>
</dbReference>
<protein>
    <submittedName>
        <fullName evidence="3">Uncharacterized protein</fullName>
    </submittedName>
</protein>
<keyword evidence="2" id="KW-1133">Transmembrane helix</keyword>
<feature type="region of interest" description="Disordered" evidence="1">
    <location>
        <begin position="28"/>
        <end position="80"/>
    </location>
</feature>
<name>A0ABP4G5C3_9PSEU</name>
<gene>
    <name evidence="3" type="ORF">GCM10009675_39210</name>
</gene>
<feature type="transmembrane region" description="Helical" evidence="2">
    <location>
        <begin position="6"/>
        <end position="25"/>
    </location>
</feature>
<proteinExistence type="predicted"/>
<comment type="caution">
    <text evidence="3">The sequence shown here is derived from an EMBL/GenBank/DDBJ whole genome shotgun (WGS) entry which is preliminary data.</text>
</comment>
<evidence type="ECO:0000313" key="3">
    <source>
        <dbReference type="EMBL" id="GAA1213589.1"/>
    </source>
</evidence>
<evidence type="ECO:0000256" key="1">
    <source>
        <dbReference type="SAM" id="MobiDB-lite"/>
    </source>
</evidence>
<accession>A0ABP4G5C3</accession>
<keyword evidence="2" id="KW-0812">Transmembrane</keyword>
<evidence type="ECO:0000313" key="4">
    <source>
        <dbReference type="Proteomes" id="UP001500467"/>
    </source>
</evidence>
<feature type="compositionally biased region" description="Pro residues" evidence="1">
    <location>
        <begin position="40"/>
        <end position="76"/>
    </location>
</feature>
<keyword evidence="2" id="KW-0472">Membrane</keyword>
<dbReference type="Proteomes" id="UP001500467">
    <property type="component" value="Unassembled WGS sequence"/>
</dbReference>